<protein>
    <recommendedName>
        <fullName evidence="4">DUF4381 domain-containing protein</fullName>
    </recommendedName>
</protein>
<comment type="caution">
    <text evidence="2">The sequence shown here is derived from an EMBL/GenBank/DDBJ whole genome shotgun (WGS) entry which is preliminary data.</text>
</comment>
<reference evidence="2" key="1">
    <citation type="submission" date="2023-07" db="EMBL/GenBank/DDBJ databases">
        <title>Genomic Encyclopedia of Type Strains, Phase IV (KMG-IV): sequencing the most valuable type-strain genomes for metagenomic binning, comparative biology and taxonomic classification.</title>
        <authorList>
            <person name="Goeker M."/>
        </authorList>
    </citation>
    <scope>NUCLEOTIDE SEQUENCE</scope>
    <source>
        <strain evidence="2">DSM 26174</strain>
    </source>
</reference>
<name>A0AAE3XK78_9BACT</name>
<evidence type="ECO:0000256" key="1">
    <source>
        <dbReference type="SAM" id="Phobius"/>
    </source>
</evidence>
<keyword evidence="1" id="KW-1133">Transmembrane helix</keyword>
<organism evidence="2 3">
    <name type="scientific">Aureibacter tunicatorum</name>
    <dbReference type="NCBI Taxonomy" id="866807"/>
    <lineage>
        <taxon>Bacteria</taxon>
        <taxon>Pseudomonadati</taxon>
        <taxon>Bacteroidota</taxon>
        <taxon>Cytophagia</taxon>
        <taxon>Cytophagales</taxon>
        <taxon>Persicobacteraceae</taxon>
        <taxon>Aureibacter</taxon>
    </lineage>
</organism>
<evidence type="ECO:0000313" key="2">
    <source>
        <dbReference type="EMBL" id="MDR6238040.1"/>
    </source>
</evidence>
<proteinExistence type="predicted"/>
<accession>A0AAE3XK78</accession>
<dbReference type="Pfam" id="PF14316">
    <property type="entry name" value="DUF4381"/>
    <property type="match status" value="1"/>
</dbReference>
<dbReference type="Proteomes" id="UP001185092">
    <property type="component" value="Unassembled WGS sequence"/>
</dbReference>
<gene>
    <name evidence="2" type="ORF">HNQ88_001016</name>
</gene>
<sequence>MLIDIIQSDLIGDSLKSLASTAELHPILEPEAVSFSFDTLGWKIVFVLMFLLVLGLLWMLVSWYRANAYRREALRLVDEFEASENSNEAKVAESLKILKSLAILKFGRDKVAALKGKEWLVYLESLASGKVSLIKFDTMINKALYSSGALDANEVMEFNDNVKKWIRTHA</sequence>
<keyword evidence="3" id="KW-1185">Reference proteome</keyword>
<dbReference type="EMBL" id="JAVDQD010000001">
    <property type="protein sequence ID" value="MDR6238040.1"/>
    <property type="molecule type" value="Genomic_DNA"/>
</dbReference>
<dbReference type="RefSeq" id="WP_309937512.1">
    <property type="nucleotide sequence ID" value="NZ_AP025305.1"/>
</dbReference>
<evidence type="ECO:0000313" key="3">
    <source>
        <dbReference type="Proteomes" id="UP001185092"/>
    </source>
</evidence>
<dbReference type="InterPro" id="IPR025489">
    <property type="entry name" value="DUF4381"/>
</dbReference>
<keyword evidence="1" id="KW-0812">Transmembrane</keyword>
<evidence type="ECO:0008006" key="4">
    <source>
        <dbReference type="Google" id="ProtNLM"/>
    </source>
</evidence>
<dbReference type="AlphaFoldDB" id="A0AAE3XK78"/>
<feature type="transmembrane region" description="Helical" evidence="1">
    <location>
        <begin position="40"/>
        <end position="61"/>
    </location>
</feature>
<keyword evidence="1" id="KW-0472">Membrane</keyword>